<dbReference type="Gene3D" id="3.30.505.10">
    <property type="entry name" value="SH2 domain"/>
    <property type="match status" value="1"/>
</dbReference>
<dbReference type="KEGG" id="pcoc:116237289"/>
<organism evidence="5 6">
    <name type="scientific">Phasianus colchicus</name>
    <name type="common">Common pheasant</name>
    <dbReference type="NCBI Taxonomy" id="9054"/>
    <lineage>
        <taxon>Eukaryota</taxon>
        <taxon>Metazoa</taxon>
        <taxon>Chordata</taxon>
        <taxon>Craniata</taxon>
        <taxon>Vertebrata</taxon>
        <taxon>Euteleostomi</taxon>
        <taxon>Archelosauria</taxon>
        <taxon>Archosauria</taxon>
        <taxon>Dinosauria</taxon>
        <taxon>Saurischia</taxon>
        <taxon>Theropoda</taxon>
        <taxon>Coelurosauria</taxon>
        <taxon>Aves</taxon>
        <taxon>Neognathae</taxon>
        <taxon>Galloanserae</taxon>
        <taxon>Galliformes</taxon>
        <taxon>Phasianidae</taxon>
        <taxon>Phasianinae</taxon>
        <taxon>Phasianus</taxon>
    </lineage>
</organism>
<dbReference type="PANTHER" id="PTHR14388">
    <property type="entry name" value="T CELL-SPECIFIC ADAPTER PROTEIN TSAD"/>
    <property type="match status" value="1"/>
</dbReference>
<reference evidence="5" key="1">
    <citation type="submission" date="2025-08" db="UniProtKB">
        <authorList>
            <consortium name="Ensembl"/>
        </authorList>
    </citation>
    <scope>IDENTIFICATION</scope>
</reference>
<dbReference type="SMART" id="SM00252">
    <property type="entry name" value="SH2"/>
    <property type="match status" value="1"/>
</dbReference>
<protein>
    <recommendedName>
        <fullName evidence="4">SH2 domain-containing protein</fullName>
    </recommendedName>
</protein>
<dbReference type="PROSITE" id="PS50001">
    <property type="entry name" value="SH2"/>
    <property type="match status" value="1"/>
</dbReference>
<dbReference type="GO" id="GO:0005737">
    <property type="term" value="C:cytoplasm"/>
    <property type="evidence" value="ECO:0007669"/>
    <property type="project" value="TreeGrafter"/>
</dbReference>
<evidence type="ECO:0000256" key="2">
    <source>
        <dbReference type="PROSITE-ProRule" id="PRU00191"/>
    </source>
</evidence>
<dbReference type="OMA" id="VTPYHEF"/>
<dbReference type="Proteomes" id="UP000472261">
    <property type="component" value="Unplaced"/>
</dbReference>
<keyword evidence="6" id="KW-1185">Reference proteome</keyword>
<dbReference type="PRINTS" id="PR00401">
    <property type="entry name" value="SH2DOMAIN"/>
</dbReference>
<dbReference type="PANTHER" id="PTHR14388:SF9">
    <property type="entry name" value="SH2 DOMAIN-CONTAINING PROTEIN 2A"/>
    <property type="match status" value="1"/>
</dbReference>
<evidence type="ECO:0000256" key="3">
    <source>
        <dbReference type="SAM" id="MobiDB-lite"/>
    </source>
</evidence>
<dbReference type="InterPro" id="IPR036860">
    <property type="entry name" value="SH2_dom_sf"/>
</dbReference>
<dbReference type="OrthoDB" id="67310at2759"/>
<feature type="region of interest" description="Disordered" evidence="3">
    <location>
        <begin position="305"/>
        <end position="360"/>
    </location>
</feature>
<evidence type="ECO:0000259" key="4">
    <source>
        <dbReference type="PROSITE" id="PS50001"/>
    </source>
</evidence>
<proteinExistence type="predicted"/>
<keyword evidence="1 2" id="KW-0727">SH2 domain</keyword>
<dbReference type="Ensembl" id="ENSPCLT00000029413.1">
    <property type="protein sequence ID" value="ENSPCLP00000021269.1"/>
    <property type="gene ID" value="ENSPCLG00000018627.1"/>
</dbReference>
<dbReference type="SUPFAM" id="SSF55550">
    <property type="entry name" value="SH2 domain"/>
    <property type="match status" value="1"/>
</dbReference>
<gene>
    <name evidence="5" type="primary">SH2D2A</name>
</gene>
<dbReference type="FunFam" id="3.30.505.10:FF:000103">
    <property type="entry name" value="Si:ch73-109i22.2"/>
    <property type="match status" value="1"/>
</dbReference>
<name>A0A669QKG7_PHACC</name>
<evidence type="ECO:0000313" key="6">
    <source>
        <dbReference type="Proteomes" id="UP000472261"/>
    </source>
</evidence>
<dbReference type="RefSeq" id="XP_031462196.1">
    <property type="nucleotide sequence ID" value="XM_031606336.1"/>
</dbReference>
<dbReference type="AlphaFoldDB" id="A0A669QKG7"/>
<reference evidence="5" key="2">
    <citation type="submission" date="2025-09" db="UniProtKB">
        <authorList>
            <consortium name="Ensembl"/>
        </authorList>
    </citation>
    <scope>IDENTIFICATION</scope>
</reference>
<feature type="compositionally biased region" description="Polar residues" evidence="3">
    <location>
        <begin position="330"/>
        <end position="344"/>
    </location>
</feature>
<dbReference type="InterPro" id="IPR000980">
    <property type="entry name" value="SH2"/>
</dbReference>
<sequence length="519" mass="55777">MHPGNSCTALRPSAAERAEGEGKEGKEVLPRCHPQPPPLFRDVAPACSSLLPAHHRAECSTSAAHPRPPGPGGGGSMDDTQPLFITFKFIAGNKAGSIQPGQGTTLLQPQSVEQCDAQGRRGGGAAEGPQPQPPLVPCHVLQGCSQPKEVAASLRARTKLWFEQTQVHRLGATGNLPAWFHGFISRRDTEQMLQDEPLGCFLVRFSESTVGFVLSYRGRERCRHFVLDQLPNGHYVILGEHSAHPELAELLQHYTHVPIPPYGELLTVPRGQDKACGVMRTPDSSSTSCKAPANHPVYSTMAKRVPGDGQAAESGPEEAPSIPLPLPAKVSSSEATQGPRSRTGSEGAEASSPSTQTHLEANPVEMLDAKYQQLVRFHTYAEPHEGTALPVEPIPFYAMGWGSSPSPETNIYAEVAIVQREPPPRGARGPGSLLAPTTFLRRRLSRSLSSQGFHRRQLPATPTAGTMQRAAPRPAPEIPLAPVNSALEFDDPVYSPRTSSTKQAAAPENVYEQVSRGHP</sequence>
<feature type="region of interest" description="Disordered" evidence="3">
    <location>
        <begin position="58"/>
        <end position="80"/>
    </location>
</feature>
<evidence type="ECO:0000256" key="1">
    <source>
        <dbReference type="ARBA" id="ARBA00022999"/>
    </source>
</evidence>
<dbReference type="Pfam" id="PF00017">
    <property type="entry name" value="SH2"/>
    <property type="match status" value="1"/>
</dbReference>
<evidence type="ECO:0000313" key="5">
    <source>
        <dbReference type="Ensembl" id="ENSPCLP00000021269.1"/>
    </source>
</evidence>
<feature type="region of interest" description="Disordered" evidence="3">
    <location>
        <begin position="1"/>
        <end position="37"/>
    </location>
</feature>
<feature type="domain" description="SH2" evidence="4">
    <location>
        <begin position="179"/>
        <end position="270"/>
    </location>
</feature>
<feature type="region of interest" description="Disordered" evidence="3">
    <location>
        <begin position="446"/>
        <end position="519"/>
    </location>
</feature>
<accession>A0A669QKG7</accession>
<dbReference type="GeneID" id="116237289"/>
<feature type="compositionally biased region" description="Basic and acidic residues" evidence="3">
    <location>
        <begin position="14"/>
        <end position="30"/>
    </location>
</feature>
<dbReference type="CTD" id="9047"/>